<dbReference type="GO" id="GO:0051301">
    <property type="term" value="P:cell division"/>
    <property type="evidence" value="ECO:0007669"/>
    <property type="project" value="UniProtKB-KW"/>
</dbReference>
<dbReference type="KEGG" id="amr:AM1_D0219"/>
<organism evidence="12 13">
    <name type="scientific">Acaryochloris marina (strain MBIC 11017)</name>
    <dbReference type="NCBI Taxonomy" id="329726"/>
    <lineage>
        <taxon>Bacteria</taxon>
        <taxon>Bacillati</taxon>
        <taxon>Cyanobacteriota</taxon>
        <taxon>Cyanophyceae</taxon>
        <taxon>Acaryochloridales</taxon>
        <taxon>Acaryochloridaceae</taxon>
        <taxon>Acaryochloris</taxon>
    </lineage>
</organism>
<evidence type="ECO:0000256" key="4">
    <source>
        <dbReference type="ARBA" id="ARBA00022829"/>
    </source>
</evidence>
<dbReference type="PROSITE" id="PS51898">
    <property type="entry name" value="TYR_RECOMBINASE"/>
    <property type="match status" value="1"/>
</dbReference>
<evidence type="ECO:0000256" key="9">
    <source>
        <dbReference type="PROSITE-ProRule" id="PRU01248"/>
    </source>
</evidence>
<sequence>MNQPLATVATQFLDRPHLATSTARSYELTLMPLLKRYGSWSVELLDADILSEYLNSLTHLSYTTHHRHQATLKALLNFAVRQRYIRSNPIAQLEHRSPDKAKGEHLSDQPIRFLKPEQLTTLYQAVYNDARLYALVKLLHHSGARISEILALDLAEVDLEQRQFQVVGKGNKTRWCFYSENAAAALQTYIQHYRYTPSPALFTARKTPTSQVTRLSYRTAHHHWHQSIQGYPQLQGIRLHDLRHTFATERVGLMGLEELRALMGHQHIQTTLRYQTVTSEQAKGAAQRAFQYLENAVQ</sequence>
<dbReference type="RefSeq" id="WP_012167673.1">
    <property type="nucleotide sequence ID" value="NC_009929.1"/>
</dbReference>
<feature type="domain" description="Tyr recombinase" evidence="10">
    <location>
        <begin position="109"/>
        <end position="287"/>
    </location>
</feature>
<dbReference type="OrthoDB" id="9801717at2"/>
<dbReference type="InterPro" id="IPR013762">
    <property type="entry name" value="Integrase-like_cat_sf"/>
</dbReference>
<keyword evidence="5" id="KW-0229">DNA integration</keyword>
<evidence type="ECO:0000313" key="13">
    <source>
        <dbReference type="Proteomes" id="UP000000268"/>
    </source>
</evidence>
<dbReference type="InterPro" id="IPR011010">
    <property type="entry name" value="DNA_brk_join_enz"/>
</dbReference>
<dbReference type="GO" id="GO:0007059">
    <property type="term" value="P:chromosome segregation"/>
    <property type="evidence" value="ECO:0007669"/>
    <property type="project" value="UniProtKB-KW"/>
</dbReference>
<dbReference type="PROSITE" id="PS51900">
    <property type="entry name" value="CB"/>
    <property type="match status" value="1"/>
</dbReference>
<geneLocation type="plasmid" evidence="12 13">
    <name>pREB4</name>
</geneLocation>
<dbReference type="PANTHER" id="PTHR30349:SF77">
    <property type="entry name" value="TYROSINE RECOMBINASE XERC"/>
    <property type="match status" value="1"/>
</dbReference>
<dbReference type="GO" id="GO:0005737">
    <property type="term" value="C:cytoplasm"/>
    <property type="evidence" value="ECO:0007669"/>
    <property type="project" value="UniProtKB-SubCell"/>
</dbReference>
<keyword evidence="3" id="KW-0132">Cell division</keyword>
<name>A8ZNX8_ACAM1</name>
<feature type="domain" description="Core-binding (CB)" evidence="11">
    <location>
        <begin position="3"/>
        <end position="80"/>
    </location>
</feature>
<gene>
    <name evidence="12" type="ordered locus">AM1_D0219</name>
</gene>
<dbReference type="Proteomes" id="UP000000268">
    <property type="component" value="Plasmid pREB4"/>
</dbReference>
<accession>A8ZNX8</accession>
<keyword evidence="7" id="KW-0233">DNA recombination</keyword>
<keyword evidence="8" id="KW-0131">Cell cycle</keyword>
<evidence type="ECO:0000256" key="5">
    <source>
        <dbReference type="ARBA" id="ARBA00022908"/>
    </source>
</evidence>
<proteinExistence type="predicted"/>
<evidence type="ECO:0000256" key="7">
    <source>
        <dbReference type="ARBA" id="ARBA00023172"/>
    </source>
</evidence>
<evidence type="ECO:0000256" key="3">
    <source>
        <dbReference type="ARBA" id="ARBA00022618"/>
    </source>
</evidence>
<evidence type="ECO:0000256" key="1">
    <source>
        <dbReference type="ARBA" id="ARBA00004496"/>
    </source>
</evidence>
<dbReference type="CDD" id="cd00397">
    <property type="entry name" value="DNA_BRE_C"/>
    <property type="match status" value="1"/>
</dbReference>
<protein>
    <submittedName>
        <fullName evidence="12">Phage integrase</fullName>
    </submittedName>
</protein>
<dbReference type="GO" id="GO:0006310">
    <property type="term" value="P:DNA recombination"/>
    <property type="evidence" value="ECO:0007669"/>
    <property type="project" value="UniProtKB-KW"/>
</dbReference>
<reference evidence="12 13" key="1">
    <citation type="journal article" date="2008" name="Proc. Natl. Acad. Sci. U.S.A.">
        <title>Niche adaptation and genome expansion in the chlorophyll d-producing cyanobacterium Acaryochloris marina.</title>
        <authorList>
            <person name="Swingley W.D."/>
            <person name="Chen M."/>
            <person name="Cheung P.C."/>
            <person name="Conrad A.L."/>
            <person name="Dejesa L.C."/>
            <person name="Hao J."/>
            <person name="Honchak B.M."/>
            <person name="Karbach L.E."/>
            <person name="Kurdoglu A."/>
            <person name="Lahiri S."/>
            <person name="Mastrian S.D."/>
            <person name="Miyashita H."/>
            <person name="Page L."/>
            <person name="Ramakrishna P."/>
            <person name="Satoh S."/>
            <person name="Sattley W.M."/>
            <person name="Shimada Y."/>
            <person name="Taylor H.L."/>
            <person name="Tomo T."/>
            <person name="Tsuchiya T."/>
            <person name="Wang Z.T."/>
            <person name="Raymond J."/>
            <person name="Mimuro M."/>
            <person name="Blankenship R.E."/>
            <person name="Touchman J.W."/>
        </authorList>
    </citation>
    <scope>NUCLEOTIDE SEQUENCE [LARGE SCALE GENOMIC DNA]</scope>
    <source>
        <strain evidence="13">MBIC 11017</strain>
        <plasmid evidence="13">Plasmid pREB4</plasmid>
    </source>
</reference>
<dbReference type="InterPro" id="IPR044068">
    <property type="entry name" value="CB"/>
</dbReference>
<comment type="subcellular location">
    <subcellularLocation>
        <location evidence="1">Cytoplasm</location>
    </subcellularLocation>
</comment>
<dbReference type="Gene3D" id="1.10.443.10">
    <property type="entry name" value="Intergrase catalytic core"/>
    <property type="match status" value="1"/>
</dbReference>
<dbReference type="InterPro" id="IPR010998">
    <property type="entry name" value="Integrase_recombinase_N"/>
</dbReference>
<dbReference type="PANTHER" id="PTHR30349">
    <property type="entry name" value="PHAGE INTEGRASE-RELATED"/>
    <property type="match status" value="1"/>
</dbReference>
<keyword evidence="6 9" id="KW-0238">DNA-binding</keyword>
<dbReference type="AlphaFoldDB" id="A8ZNX8"/>
<dbReference type="GO" id="GO:0003677">
    <property type="term" value="F:DNA binding"/>
    <property type="evidence" value="ECO:0007669"/>
    <property type="project" value="UniProtKB-UniRule"/>
</dbReference>
<dbReference type="InterPro" id="IPR050090">
    <property type="entry name" value="Tyrosine_recombinase_XerCD"/>
</dbReference>
<evidence type="ECO:0000256" key="8">
    <source>
        <dbReference type="ARBA" id="ARBA00023306"/>
    </source>
</evidence>
<dbReference type="EMBL" id="CP000841">
    <property type="protein sequence ID" value="ABW32714.1"/>
    <property type="molecule type" value="Genomic_DNA"/>
</dbReference>
<dbReference type="Pfam" id="PF00589">
    <property type="entry name" value="Phage_integrase"/>
    <property type="match status" value="1"/>
</dbReference>
<evidence type="ECO:0000259" key="10">
    <source>
        <dbReference type="PROSITE" id="PS51898"/>
    </source>
</evidence>
<dbReference type="InterPro" id="IPR002104">
    <property type="entry name" value="Integrase_catalytic"/>
</dbReference>
<keyword evidence="4" id="KW-0159">Chromosome partition</keyword>
<dbReference type="GO" id="GO:0015074">
    <property type="term" value="P:DNA integration"/>
    <property type="evidence" value="ECO:0007669"/>
    <property type="project" value="UniProtKB-KW"/>
</dbReference>
<dbReference type="SUPFAM" id="SSF56349">
    <property type="entry name" value="DNA breaking-rejoining enzymes"/>
    <property type="match status" value="1"/>
</dbReference>
<evidence type="ECO:0000256" key="6">
    <source>
        <dbReference type="ARBA" id="ARBA00023125"/>
    </source>
</evidence>
<dbReference type="Gene3D" id="1.10.150.130">
    <property type="match status" value="1"/>
</dbReference>
<keyword evidence="13" id="KW-1185">Reference proteome</keyword>
<evidence type="ECO:0000256" key="2">
    <source>
        <dbReference type="ARBA" id="ARBA00022490"/>
    </source>
</evidence>
<keyword evidence="2" id="KW-0963">Cytoplasm</keyword>
<evidence type="ECO:0000313" key="12">
    <source>
        <dbReference type="EMBL" id="ABW32714.1"/>
    </source>
</evidence>
<keyword evidence="12" id="KW-0614">Plasmid</keyword>
<dbReference type="HOGENOM" id="CLU_081278_0_0_3"/>
<evidence type="ECO:0000259" key="11">
    <source>
        <dbReference type="PROSITE" id="PS51900"/>
    </source>
</evidence>